<evidence type="ECO:0000256" key="2">
    <source>
        <dbReference type="ARBA" id="ARBA00049106"/>
    </source>
</evidence>
<reference evidence="3 4" key="1">
    <citation type="submission" date="2020-05" db="EMBL/GenBank/DDBJ databases">
        <title>Genomic Encyclopedia of Type Strains, Phase III (KMG-III): the genomes of soil and plant-associated and newly described type strains.</title>
        <authorList>
            <person name="Whitman W."/>
        </authorList>
    </citation>
    <scope>NUCLEOTIDE SEQUENCE [LARGE SCALE GENOMIC DNA]</scope>
    <source>
        <strain evidence="3 4">KCTC 19046</strain>
    </source>
</reference>
<dbReference type="Pfam" id="PF04075">
    <property type="entry name" value="F420H2_quin_red"/>
    <property type="match status" value="1"/>
</dbReference>
<comment type="similarity">
    <text evidence="1">Belongs to the F420H(2)-dependent quinone reductase family.</text>
</comment>
<evidence type="ECO:0000256" key="1">
    <source>
        <dbReference type="ARBA" id="ARBA00008710"/>
    </source>
</evidence>
<dbReference type="SUPFAM" id="SSF50475">
    <property type="entry name" value="FMN-binding split barrel"/>
    <property type="match status" value="1"/>
</dbReference>
<dbReference type="EMBL" id="JABEZU010000003">
    <property type="protein sequence ID" value="NOV98037.1"/>
    <property type="molecule type" value="Genomic_DNA"/>
</dbReference>
<name>A0ABX2A5A7_9MICO</name>
<dbReference type="InterPro" id="IPR004378">
    <property type="entry name" value="F420H2_quin_Rdtase"/>
</dbReference>
<comment type="caution">
    <text evidence="3">The sequence shown here is derived from an EMBL/GenBank/DDBJ whole genome shotgun (WGS) entry which is preliminary data.</text>
</comment>
<organism evidence="3 4">
    <name type="scientific">Isoptericola halotolerans</name>
    <dbReference type="NCBI Taxonomy" id="300560"/>
    <lineage>
        <taxon>Bacteria</taxon>
        <taxon>Bacillati</taxon>
        <taxon>Actinomycetota</taxon>
        <taxon>Actinomycetes</taxon>
        <taxon>Micrococcales</taxon>
        <taxon>Promicromonosporaceae</taxon>
        <taxon>Isoptericola</taxon>
    </lineage>
</organism>
<dbReference type="PANTHER" id="PTHR39428">
    <property type="entry name" value="F420H(2)-DEPENDENT QUINONE REDUCTASE RV1261C"/>
    <property type="match status" value="1"/>
</dbReference>
<comment type="catalytic activity">
    <reaction evidence="2">
        <text>oxidized coenzyme F420-(gamma-L-Glu)(n) + a quinol + H(+) = reduced coenzyme F420-(gamma-L-Glu)(n) + a quinone</text>
        <dbReference type="Rhea" id="RHEA:39663"/>
        <dbReference type="Rhea" id="RHEA-COMP:12939"/>
        <dbReference type="Rhea" id="RHEA-COMP:14378"/>
        <dbReference type="ChEBI" id="CHEBI:15378"/>
        <dbReference type="ChEBI" id="CHEBI:24646"/>
        <dbReference type="ChEBI" id="CHEBI:132124"/>
        <dbReference type="ChEBI" id="CHEBI:133980"/>
        <dbReference type="ChEBI" id="CHEBI:139511"/>
    </reaction>
</comment>
<dbReference type="RefSeq" id="WP_171784263.1">
    <property type="nucleotide sequence ID" value="NZ_BAAAML010000005.1"/>
</dbReference>
<gene>
    <name evidence="3" type="ORF">HDG69_002622</name>
</gene>
<accession>A0ABX2A5A7</accession>
<dbReference type="PANTHER" id="PTHR39428:SF1">
    <property type="entry name" value="F420H(2)-DEPENDENT QUINONE REDUCTASE RV1261C"/>
    <property type="match status" value="1"/>
</dbReference>
<sequence length="156" mass="17464">MTTTSTAPRRPGRFSRWLQHTANARTVARLRRRGGRQMGMDLLVLHTVGRRSGAPRQNPLAFVDDGHPGWIVVASGGGERHPDWFDNLMADTDRCAVEVHGSEPVPVTAHVLEGDERQAAWQHLSEAIRSLAKYQAKSTRVYPVVRLTPRRSIAQR</sequence>
<dbReference type="Gene3D" id="2.30.110.10">
    <property type="entry name" value="Electron Transport, Fmn-binding Protein, Chain A"/>
    <property type="match status" value="1"/>
</dbReference>
<evidence type="ECO:0000313" key="4">
    <source>
        <dbReference type="Proteomes" id="UP000757540"/>
    </source>
</evidence>
<dbReference type="InterPro" id="IPR012349">
    <property type="entry name" value="Split_barrel_FMN-bd"/>
</dbReference>
<dbReference type="NCBIfam" id="TIGR00026">
    <property type="entry name" value="hi_GC_TIGR00026"/>
    <property type="match status" value="1"/>
</dbReference>
<dbReference type="Proteomes" id="UP000757540">
    <property type="component" value="Unassembled WGS sequence"/>
</dbReference>
<proteinExistence type="inferred from homology"/>
<keyword evidence="4" id="KW-1185">Reference proteome</keyword>
<evidence type="ECO:0000313" key="3">
    <source>
        <dbReference type="EMBL" id="NOV98037.1"/>
    </source>
</evidence>
<protein>
    <submittedName>
        <fullName evidence="3">Deazaflavin-dependent oxidoreductase (Nitroreductase family)</fullName>
    </submittedName>
</protein>